<evidence type="ECO:0000256" key="14">
    <source>
        <dbReference type="SAM" id="MobiDB-lite"/>
    </source>
</evidence>
<dbReference type="EMBL" id="BKCJ010000085">
    <property type="protein sequence ID" value="GEU29622.1"/>
    <property type="molecule type" value="Genomic_DNA"/>
</dbReference>
<dbReference type="SMART" id="SM00343">
    <property type="entry name" value="ZnF_C2HC"/>
    <property type="match status" value="2"/>
</dbReference>
<gene>
    <name evidence="18" type="ORF">Tci_001600</name>
</gene>
<evidence type="ECO:0000256" key="4">
    <source>
        <dbReference type="ARBA" id="ARBA00022722"/>
    </source>
</evidence>
<name>A0A699GK09_TANCI</name>
<dbReference type="Gene3D" id="3.10.10.10">
    <property type="entry name" value="HIV Type 1 Reverse Transcriptase, subunit A, domain 1"/>
    <property type="match status" value="1"/>
</dbReference>
<dbReference type="InterPro" id="IPR000477">
    <property type="entry name" value="RT_dom"/>
</dbReference>
<keyword evidence="5" id="KW-0064">Aspartyl protease</keyword>
<dbReference type="Gene3D" id="3.30.70.270">
    <property type="match status" value="2"/>
</dbReference>
<feature type="compositionally biased region" description="Low complexity" evidence="14">
    <location>
        <begin position="500"/>
        <end position="513"/>
    </location>
</feature>
<dbReference type="InterPro" id="IPR021109">
    <property type="entry name" value="Peptidase_aspartic_dom_sf"/>
</dbReference>
<feature type="domain" description="CCHC-type" evidence="15">
    <location>
        <begin position="550"/>
        <end position="565"/>
    </location>
</feature>
<feature type="compositionally biased region" description="Acidic residues" evidence="14">
    <location>
        <begin position="72"/>
        <end position="88"/>
    </location>
</feature>
<sequence>MSDSEDSTISYTAVSSPFRGLSNIGSPGVDGPHVMPEDPYAFVVAAFQALPSPDYPLPTAASPTTESPGYIDESDPKEDPEDDPEENPADYPANRGDEGNDKDESSDDDEDDDINIKEDEEEDEHLAPADSTSVALPAVDHAPSVEETEPFETDEFTATPPPHPVYRADLPLQKRLCTAHTGTYELGESFAAAAARHREPVRDDLYRFVDTVERGEGFTPDAIEVGYGIIDTWDNLVGAIQETAPTTVEGVNQRALQRARVNRLFIDKRFHAHTARLIEGEARAYRTAWTQSTDASDAAHSEIIALRTQVSARRTEITDLRVAGRRFQTIIRTQQEEIRELRAAHRKLQGQFIPVLTALKSCQTQLTAALGRIQILEAARVPAQPEGVARALAVRDADRNMNDDDIHISGTNMKKKMTDKYCPKGEMKKLESELWNLREADKIERYVGGLPDVIHGSVVASRPKTMQEAIEMGNELMDKRNNSWAERQAGNKRKVDDTSRSNQSQQQQPNKRQNTGRAYTAGSGEKKPYERSKPLYPKCNYHHDGPCAPKCYKCNKVGHIACDCRGTANVNTANNQKGNGTGQKPTCYECGSQGHFRKDCPKFKNNNHGTQGGNATAPAKVYAVGRVGTNPDSNVVTGTFLLNNRYASILFDTGADRSFVSTAFSSQNAITPTTLDHYYDIELADGRIIGLNSILRGCTLNFLNHPFNIDLMPVELGSFNPIIGMDWLAKYHAIIVCVEKIIRIPWGNEILIVHGDRSNRGNETRLNIISYAKMQKYIQRGCHVFLAHITTKETEDKSEKKPSFSPWGAPVLFVKKKDGSLRMCIDYRELNKLTVKNCYPPPRIDDLFDQLQGSSVYSKIDLRSCYHQLRVREQDVPKMAFRTRYGHYEFQVMPFGLTNAPVVFMDLINQVCKPYLDKFVIVFIDDILIYSKDEKDHKEHLKAIMELLKKEELYAKFSKCEFWIPKVQFLGHVIDSQGIHVDPAKIEFIEGFSKIAKTMTKLTQKGVKLDWGEKQEAAFQLLKQKLCSAPILALPKGSEDFIVYCDASHKGLGATEARKPENIKNEDVRGMLVENSKDPEKLRTEKLEPRADGTLCLNGRSWFPCYDDLRTVIMHESLQKALGTSLDMSTAYHPKTNGQSERTIQTLEDMLCACAIDFEKGWVNHLSLVEFSYNNSYHASIKAVPFEALYG</sequence>
<feature type="region of interest" description="Disordered" evidence="14">
    <location>
        <begin position="486"/>
        <end position="531"/>
    </location>
</feature>
<feature type="domain" description="Integrase catalytic" evidence="17">
    <location>
        <begin position="1098"/>
        <end position="1191"/>
    </location>
</feature>
<dbReference type="AlphaFoldDB" id="A0A699GK09"/>
<dbReference type="PROSITE" id="PS50994">
    <property type="entry name" value="INTEGRASE"/>
    <property type="match status" value="1"/>
</dbReference>
<reference evidence="18" key="1">
    <citation type="journal article" date="2019" name="Sci. Rep.">
        <title>Draft genome of Tanacetum cinerariifolium, the natural source of mosquito coil.</title>
        <authorList>
            <person name="Yamashiro T."/>
            <person name="Shiraishi A."/>
            <person name="Satake H."/>
            <person name="Nakayama K."/>
        </authorList>
    </citation>
    <scope>NUCLEOTIDE SEQUENCE</scope>
</reference>
<keyword evidence="6" id="KW-0255">Endonuclease</keyword>
<evidence type="ECO:0000256" key="12">
    <source>
        <dbReference type="ARBA" id="ARBA00023125"/>
    </source>
</evidence>
<keyword evidence="13" id="KW-0863">Zinc-finger</keyword>
<comment type="caution">
    <text evidence="18">The sequence shown here is derived from an EMBL/GenBank/DDBJ whole genome shotgun (WGS) entry which is preliminary data.</text>
</comment>
<dbReference type="Pfam" id="PF00098">
    <property type="entry name" value="zf-CCHC"/>
    <property type="match status" value="1"/>
</dbReference>
<dbReference type="GO" id="GO:0015074">
    <property type="term" value="P:DNA integration"/>
    <property type="evidence" value="ECO:0007669"/>
    <property type="project" value="UniProtKB-KW"/>
</dbReference>
<dbReference type="GO" id="GO:0003677">
    <property type="term" value="F:DNA binding"/>
    <property type="evidence" value="ECO:0007669"/>
    <property type="project" value="UniProtKB-KW"/>
</dbReference>
<keyword evidence="3" id="KW-0548">Nucleotidyltransferase</keyword>
<dbReference type="PANTHER" id="PTHR24559:SF427">
    <property type="entry name" value="RNA-DIRECTED DNA POLYMERASE"/>
    <property type="match status" value="1"/>
</dbReference>
<keyword evidence="4" id="KW-0540">Nuclease</keyword>
<dbReference type="PANTHER" id="PTHR24559">
    <property type="entry name" value="TRANSPOSON TY3-I GAG-POL POLYPROTEIN"/>
    <property type="match status" value="1"/>
</dbReference>
<keyword evidence="7" id="KW-0378">Hydrolase</keyword>
<dbReference type="GO" id="GO:0003723">
    <property type="term" value="F:RNA binding"/>
    <property type="evidence" value="ECO:0007669"/>
    <property type="project" value="UniProtKB-KW"/>
</dbReference>
<dbReference type="Pfam" id="PF00078">
    <property type="entry name" value="RVT_1"/>
    <property type="match status" value="1"/>
</dbReference>
<evidence type="ECO:0000256" key="5">
    <source>
        <dbReference type="ARBA" id="ARBA00022750"/>
    </source>
</evidence>
<evidence type="ECO:0000259" key="15">
    <source>
        <dbReference type="PROSITE" id="PS50158"/>
    </source>
</evidence>
<keyword evidence="8" id="KW-0460">Magnesium</keyword>
<proteinExistence type="predicted"/>
<dbReference type="Gene3D" id="2.40.70.10">
    <property type="entry name" value="Acid Proteases"/>
    <property type="match status" value="1"/>
</dbReference>
<dbReference type="SUPFAM" id="SSF56672">
    <property type="entry name" value="DNA/RNA polymerases"/>
    <property type="match status" value="1"/>
</dbReference>
<feature type="domain" description="Reverse transcriptase" evidence="16">
    <location>
        <begin position="795"/>
        <end position="974"/>
    </location>
</feature>
<dbReference type="InterPro" id="IPR041577">
    <property type="entry name" value="RT_RNaseH_2"/>
</dbReference>
<organism evidence="18">
    <name type="scientific">Tanacetum cinerariifolium</name>
    <name type="common">Dalmatian daisy</name>
    <name type="synonym">Chrysanthemum cinerariifolium</name>
    <dbReference type="NCBI Taxonomy" id="118510"/>
    <lineage>
        <taxon>Eukaryota</taxon>
        <taxon>Viridiplantae</taxon>
        <taxon>Streptophyta</taxon>
        <taxon>Embryophyta</taxon>
        <taxon>Tracheophyta</taxon>
        <taxon>Spermatophyta</taxon>
        <taxon>Magnoliopsida</taxon>
        <taxon>eudicotyledons</taxon>
        <taxon>Gunneridae</taxon>
        <taxon>Pentapetalae</taxon>
        <taxon>asterids</taxon>
        <taxon>campanulids</taxon>
        <taxon>Asterales</taxon>
        <taxon>Asteraceae</taxon>
        <taxon>Asteroideae</taxon>
        <taxon>Anthemideae</taxon>
        <taxon>Anthemidinae</taxon>
        <taxon>Tanacetum</taxon>
    </lineage>
</organism>
<dbReference type="InterPro" id="IPR036875">
    <property type="entry name" value="Znf_CCHC_sf"/>
</dbReference>
<keyword evidence="12" id="KW-0238">DNA-binding</keyword>
<feature type="region of interest" description="Disordered" evidence="14">
    <location>
        <begin position="51"/>
        <end position="113"/>
    </location>
</feature>
<keyword evidence="9" id="KW-0694">RNA-binding</keyword>
<dbReference type="InterPro" id="IPR043128">
    <property type="entry name" value="Rev_trsase/Diguanyl_cyclase"/>
</dbReference>
<dbReference type="InterPro" id="IPR001584">
    <property type="entry name" value="Integrase_cat-core"/>
</dbReference>
<dbReference type="Pfam" id="PF17919">
    <property type="entry name" value="RT_RNaseH_2"/>
    <property type="match status" value="1"/>
</dbReference>
<dbReference type="PROSITE" id="PS50158">
    <property type="entry name" value="ZF_CCHC"/>
    <property type="match status" value="2"/>
</dbReference>
<dbReference type="Gene3D" id="4.10.60.10">
    <property type="entry name" value="Zinc finger, CCHC-type"/>
    <property type="match status" value="1"/>
</dbReference>
<feature type="domain" description="CCHC-type" evidence="15">
    <location>
        <begin position="587"/>
        <end position="602"/>
    </location>
</feature>
<dbReference type="SUPFAM" id="SSF50630">
    <property type="entry name" value="Acid proteases"/>
    <property type="match status" value="1"/>
</dbReference>
<dbReference type="PROSITE" id="PS50878">
    <property type="entry name" value="RT_POL"/>
    <property type="match status" value="1"/>
</dbReference>
<dbReference type="GO" id="GO:0008270">
    <property type="term" value="F:zinc ion binding"/>
    <property type="evidence" value="ECO:0007669"/>
    <property type="project" value="UniProtKB-KW"/>
</dbReference>
<dbReference type="Pfam" id="PF08284">
    <property type="entry name" value="RVP_2"/>
    <property type="match status" value="1"/>
</dbReference>
<evidence type="ECO:0000256" key="10">
    <source>
        <dbReference type="ARBA" id="ARBA00022908"/>
    </source>
</evidence>
<dbReference type="CDD" id="cd00303">
    <property type="entry name" value="retropepsin_like"/>
    <property type="match status" value="1"/>
</dbReference>
<dbReference type="InterPro" id="IPR012337">
    <property type="entry name" value="RNaseH-like_sf"/>
</dbReference>
<keyword evidence="11 18" id="KW-0695">RNA-directed DNA polymerase</keyword>
<feature type="region of interest" description="Disordered" evidence="14">
    <location>
        <begin position="144"/>
        <end position="167"/>
    </location>
</feature>
<keyword evidence="13" id="KW-0862">Zinc</keyword>
<evidence type="ECO:0000259" key="16">
    <source>
        <dbReference type="PROSITE" id="PS50878"/>
    </source>
</evidence>
<dbReference type="GO" id="GO:0004190">
    <property type="term" value="F:aspartic-type endopeptidase activity"/>
    <property type="evidence" value="ECO:0007669"/>
    <property type="project" value="UniProtKB-KW"/>
</dbReference>
<evidence type="ECO:0000256" key="3">
    <source>
        <dbReference type="ARBA" id="ARBA00022695"/>
    </source>
</evidence>
<dbReference type="CDD" id="cd01647">
    <property type="entry name" value="RT_LTR"/>
    <property type="match status" value="1"/>
</dbReference>
<dbReference type="PROSITE" id="PS00141">
    <property type="entry name" value="ASP_PROTEASE"/>
    <property type="match status" value="1"/>
</dbReference>
<evidence type="ECO:0000256" key="13">
    <source>
        <dbReference type="PROSITE-ProRule" id="PRU00047"/>
    </source>
</evidence>
<dbReference type="InterPro" id="IPR053134">
    <property type="entry name" value="RNA-dir_DNA_polymerase"/>
</dbReference>
<feature type="region of interest" description="Disordered" evidence="14">
    <location>
        <begin position="1"/>
        <end position="36"/>
    </location>
</feature>
<dbReference type="InterPro" id="IPR036397">
    <property type="entry name" value="RNaseH_sf"/>
</dbReference>
<dbReference type="GO" id="GO:0003964">
    <property type="term" value="F:RNA-directed DNA polymerase activity"/>
    <property type="evidence" value="ECO:0007669"/>
    <property type="project" value="UniProtKB-KW"/>
</dbReference>
<keyword evidence="10" id="KW-0229">DNA integration</keyword>
<dbReference type="GO" id="GO:0006508">
    <property type="term" value="P:proteolysis"/>
    <property type="evidence" value="ECO:0007669"/>
    <property type="project" value="UniProtKB-KW"/>
</dbReference>
<evidence type="ECO:0000256" key="11">
    <source>
        <dbReference type="ARBA" id="ARBA00022918"/>
    </source>
</evidence>
<evidence type="ECO:0000256" key="9">
    <source>
        <dbReference type="ARBA" id="ARBA00022884"/>
    </source>
</evidence>
<dbReference type="Gene3D" id="3.30.420.10">
    <property type="entry name" value="Ribonuclease H-like superfamily/Ribonuclease H"/>
    <property type="match status" value="1"/>
</dbReference>
<evidence type="ECO:0000256" key="2">
    <source>
        <dbReference type="ARBA" id="ARBA00022679"/>
    </source>
</evidence>
<keyword evidence="2" id="KW-0808">Transferase</keyword>
<dbReference type="InterPro" id="IPR001878">
    <property type="entry name" value="Znf_CCHC"/>
</dbReference>
<dbReference type="GO" id="GO:0004519">
    <property type="term" value="F:endonuclease activity"/>
    <property type="evidence" value="ECO:0007669"/>
    <property type="project" value="UniProtKB-KW"/>
</dbReference>
<dbReference type="SUPFAM" id="SSF57756">
    <property type="entry name" value="Retrovirus zinc finger-like domains"/>
    <property type="match status" value="1"/>
</dbReference>
<protein>
    <submittedName>
        <fullName evidence="18">Reverse transcriptase domain-containing protein</fullName>
    </submittedName>
</protein>
<dbReference type="SUPFAM" id="SSF53098">
    <property type="entry name" value="Ribonuclease H-like"/>
    <property type="match status" value="1"/>
</dbReference>
<evidence type="ECO:0000256" key="1">
    <source>
        <dbReference type="ARBA" id="ARBA00022670"/>
    </source>
</evidence>
<evidence type="ECO:0000256" key="8">
    <source>
        <dbReference type="ARBA" id="ARBA00022842"/>
    </source>
</evidence>
<dbReference type="InterPro" id="IPR001969">
    <property type="entry name" value="Aspartic_peptidase_AS"/>
</dbReference>
<evidence type="ECO:0000256" key="7">
    <source>
        <dbReference type="ARBA" id="ARBA00022801"/>
    </source>
</evidence>
<keyword evidence="1" id="KW-0645">Protease</keyword>
<evidence type="ECO:0000313" key="18">
    <source>
        <dbReference type="EMBL" id="GEU29622.1"/>
    </source>
</evidence>
<dbReference type="InterPro" id="IPR043502">
    <property type="entry name" value="DNA/RNA_pol_sf"/>
</dbReference>
<feature type="compositionally biased region" description="Acidic residues" evidence="14">
    <location>
        <begin position="104"/>
        <end position="113"/>
    </location>
</feature>
<feature type="compositionally biased region" description="Acidic residues" evidence="14">
    <location>
        <begin position="146"/>
        <end position="155"/>
    </location>
</feature>
<evidence type="ECO:0000256" key="6">
    <source>
        <dbReference type="ARBA" id="ARBA00022759"/>
    </source>
</evidence>
<keyword evidence="13" id="KW-0479">Metal-binding</keyword>
<accession>A0A699GK09</accession>
<evidence type="ECO:0000259" key="17">
    <source>
        <dbReference type="PROSITE" id="PS50994"/>
    </source>
</evidence>